<dbReference type="Proteomes" id="UP000440732">
    <property type="component" value="Unassembled WGS sequence"/>
</dbReference>
<evidence type="ECO:0008006" key="25">
    <source>
        <dbReference type="Google" id="ProtNLM"/>
    </source>
</evidence>
<feature type="transmembrane region" description="Helical" evidence="6">
    <location>
        <begin position="176"/>
        <end position="201"/>
    </location>
</feature>
<proteinExistence type="predicted"/>
<dbReference type="EMBL" id="QXGD01001328">
    <property type="protein sequence ID" value="KAE9208728.1"/>
    <property type="molecule type" value="Genomic_DNA"/>
</dbReference>
<feature type="transmembrane region" description="Helical" evidence="6">
    <location>
        <begin position="106"/>
        <end position="127"/>
    </location>
</feature>
<dbReference type="Proteomes" id="UP000437068">
    <property type="component" value="Unassembled WGS sequence"/>
</dbReference>
<evidence type="ECO:0000313" key="15">
    <source>
        <dbReference type="EMBL" id="KAE9322702.1"/>
    </source>
</evidence>
<evidence type="ECO:0000256" key="6">
    <source>
        <dbReference type="SAM" id="Phobius"/>
    </source>
</evidence>
<evidence type="ECO:0000313" key="13">
    <source>
        <dbReference type="EMBL" id="KAE9208728.1"/>
    </source>
</evidence>
<evidence type="ECO:0000313" key="9">
    <source>
        <dbReference type="EMBL" id="KAE9093325.1"/>
    </source>
</evidence>
<keyword evidence="3 6" id="KW-1133">Transmembrane helix</keyword>
<dbReference type="EMBL" id="QXGA01001205">
    <property type="protein sequence ID" value="KAE9125765.1"/>
    <property type="molecule type" value="Genomic_DNA"/>
</dbReference>
<evidence type="ECO:0000313" key="16">
    <source>
        <dbReference type="Proteomes" id="UP000429523"/>
    </source>
</evidence>
<evidence type="ECO:0000313" key="8">
    <source>
        <dbReference type="EMBL" id="KAE8993747.1"/>
    </source>
</evidence>
<comment type="subcellular location">
    <subcellularLocation>
        <location evidence="1">Membrane</location>
        <topology evidence="1">Multi-pass membrane protein</topology>
    </subcellularLocation>
</comment>
<evidence type="ECO:0000313" key="20">
    <source>
        <dbReference type="Proteomes" id="UP000440732"/>
    </source>
</evidence>
<evidence type="ECO:0000313" key="19">
    <source>
        <dbReference type="Proteomes" id="UP000440367"/>
    </source>
</evidence>
<dbReference type="Proteomes" id="UP000441208">
    <property type="component" value="Unassembled WGS sequence"/>
</dbReference>
<protein>
    <recommendedName>
        <fullName evidence="25">Tetraspanin</fullName>
    </recommendedName>
</protein>
<dbReference type="Proteomes" id="UP000433483">
    <property type="component" value="Unassembled WGS sequence"/>
</dbReference>
<dbReference type="EMBL" id="QXFW01001257">
    <property type="protein sequence ID" value="KAE8993747.1"/>
    <property type="molecule type" value="Genomic_DNA"/>
</dbReference>
<keyword evidence="2 6" id="KW-0812">Transmembrane</keyword>
<dbReference type="Proteomes" id="UP000440367">
    <property type="component" value="Unassembled WGS sequence"/>
</dbReference>
<evidence type="ECO:0000313" key="24">
    <source>
        <dbReference type="Proteomes" id="UP000488956"/>
    </source>
</evidence>
<evidence type="ECO:0000313" key="18">
    <source>
        <dbReference type="Proteomes" id="UP000437068"/>
    </source>
</evidence>
<dbReference type="EMBL" id="QXGE01001262">
    <property type="protein sequence ID" value="KAE9295184.1"/>
    <property type="molecule type" value="Genomic_DNA"/>
</dbReference>
<dbReference type="EMBL" id="QXGF01000905">
    <property type="protein sequence ID" value="KAE8934450.1"/>
    <property type="molecule type" value="Genomic_DNA"/>
</dbReference>
<evidence type="ECO:0000313" key="11">
    <source>
        <dbReference type="EMBL" id="KAE9125765.1"/>
    </source>
</evidence>
<sequence length="378" mass="40848">MVATSPSMKSEDKSSRAARERTKLPTYLSYNCRAHIANMTAAASSDSVAGNAGQVLPQLRLKRPSPARGVLSPPRSTQPPHQVPRLTRLSDAAAGFPCARLVESFLYFWTVVASMLGVVLSCLVLYLMYFKERGNMAPVLPFCLAAYGGLASSVASGCGLYGLLHHRRIVTQGGRNYSFGLFVVLGVSSAIVVVVAGAMALSLAHVVELAQAEDFSNDRVAVLETKVIAKLHAQVTKSSSTWRDMQNELKCCGYDQVSTIQTYLSSNSSYSEVEDVNAVGGRYCSTRTAECLETTSEANCPVSGRGWCRLELLQVAHDNYSLLSTCAITFGAFHLLFSLLGVFTLLCDVRRISGSSPIYEIPHRMLSPIQPSAPDTDD</sequence>
<dbReference type="Pfam" id="PF00335">
    <property type="entry name" value="Tetraspanin"/>
    <property type="match status" value="1"/>
</dbReference>
<evidence type="ECO:0000313" key="12">
    <source>
        <dbReference type="EMBL" id="KAE9193364.1"/>
    </source>
</evidence>
<comment type="caution">
    <text evidence="7">The sequence shown here is derived from an EMBL/GenBank/DDBJ whole genome shotgun (WGS) entry which is preliminary data.</text>
</comment>
<dbReference type="OrthoDB" id="113781at2759"/>
<feature type="compositionally biased region" description="Basic and acidic residues" evidence="5">
    <location>
        <begin position="9"/>
        <end position="20"/>
    </location>
</feature>
<feature type="region of interest" description="Disordered" evidence="5">
    <location>
        <begin position="1"/>
        <end position="20"/>
    </location>
</feature>
<evidence type="ECO:0000313" key="7">
    <source>
        <dbReference type="EMBL" id="KAE8934450.1"/>
    </source>
</evidence>
<evidence type="ECO:0000256" key="3">
    <source>
        <dbReference type="ARBA" id="ARBA00022989"/>
    </source>
</evidence>
<evidence type="ECO:0000256" key="5">
    <source>
        <dbReference type="SAM" id="MobiDB-lite"/>
    </source>
</evidence>
<gene>
    <name evidence="14" type="ORF">PF001_g17433</name>
    <name evidence="13" type="ORF">PF002_g19317</name>
    <name evidence="12" type="ORF">PF005_g18101</name>
    <name evidence="11" type="ORF">PF006_g16879</name>
    <name evidence="9" type="ORF">PF007_g18173</name>
    <name evidence="15" type="ORF">PF008_g17529</name>
    <name evidence="7" type="ORF">PF009_g15570</name>
    <name evidence="10" type="ORF">PF010_g17440</name>
    <name evidence="8" type="ORF">PF011_g17012</name>
</gene>
<evidence type="ECO:0000256" key="4">
    <source>
        <dbReference type="ARBA" id="ARBA00023136"/>
    </source>
</evidence>
<keyword evidence="17" id="KW-1185">Reference proteome</keyword>
<evidence type="ECO:0000313" key="22">
    <source>
        <dbReference type="Proteomes" id="UP000460718"/>
    </source>
</evidence>
<dbReference type="Proteomes" id="UP000460718">
    <property type="component" value="Unassembled WGS sequence"/>
</dbReference>
<dbReference type="EMBL" id="QXFX01001260">
    <property type="protein sequence ID" value="KAE9093554.1"/>
    <property type="molecule type" value="Genomic_DNA"/>
</dbReference>
<feature type="region of interest" description="Disordered" evidence="5">
    <location>
        <begin position="64"/>
        <end position="84"/>
    </location>
</feature>
<dbReference type="EMBL" id="QXFZ01001285">
    <property type="protein sequence ID" value="KAE9093325.1"/>
    <property type="molecule type" value="Genomic_DNA"/>
</dbReference>
<evidence type="ECO:0000313" key="21">
    <source>
        <dbReference type="Proteomes" id="UP000441208"/>
    </source>
</evidence>
<dbReference type="Proteomes" id="UP000486351">
    <property type="component" value="Unassembled WGS sequence"/>
</dbReference>
<organism evidence="7 16">
    <name type="scientific">Phytophthora fragariae</name>
    <dbReference type="NCBI Taxonomy" id="53985"/>
    <lineage>
        <taxon>Eukaryota</taxon>
        <taxon>Sar</taxon>
        <taxon>Stramenopiles</taxon>
        <taxon>Oomycota</taxon>
        <taxon>Peronosporomycetes</taxon>
        <taxon>Peronosporales</taxon>
        <taxon>Peronosporaceae</taxon>
        <taxon>Phytophthora</taxon>
    </lineage>
</organism>
<dbReference type="Proteomes" id="UP000488956">
    <property type="component" value="Unassembled WGS sequence"/>
</dbReference>
<dbReference type="AlphaFoldDB" id="A0A6A3ESJ1"/>
<evidence type="ECO:0000256" key="1">
    <source>
        <dbReference type="ARBA" id="ARBA00004141"/>
    </source>
</evidence>
<dbReference type="GO" id="GO:0016020">
    <property type="term" value="C:membrane"/>
    <property type="evidence" value="ECO:0007669"/>
    <property type="project" value="UniProtKB-SubCell"/>
</dbReference>
<evidence type="ECO:0000313" key="14">
    <source>
        <dbReference type="EMBL" id="KAE9295184.1"/>
    </source>
</evidence>
<dbReference type="Proteomes" id="UP000429523">
    <property type="component" value="Unassembled WGS sequence"/>
</dbReference>
<reference evidence="16 17" key="1">
    <citation type="submission" date="2018-08" db="EMBL/GenBank/DDBJ databases">
        <title>Genomic investigation of the strawberry pathogen Phytophthora fragariae indicates pathogenicity is determined by transcriptional variation in three key races.</title>
        <authorList>
            <person name="Adams T.M."/>
            <person name="Armitage A.D."/>
            <person name="Sobczyk M.K."/>
            <person name="Bates H.J."/>
            <person name="Dunwell J.M."/>
            <person name="Nellist C.F."/>
            <person name="Harrison R.J."/>
        </authorList>
    </citation>
    <scope>NUCLEOTIDE SEQUENCE [LARGE SCALE GENOMIC DNA]</scope>
    <source>
        <strain evidence="14 18">A4</strain>
        <strain evidence="13 19">BC-1</strain>
        <strain evidence="12 17">NOV-27</strain>
        <strain evidence="11 20">NOV-5</strain>
        <strain evidence="9 21">NOV-71</strain>
        <strain evidence="15 23">NOV-77</strain>
        <strain evidence="7 16">NOV-9</strain>
        <strain evidence="10 24">ONT-3</strain>
        <strain evidence="8 22">SCRP245</strain>
    </source>
</reference>
<keyword evidence="4 6" id="KW-0472">Membrane</keyword>
<feature type="transmembrane region" description="Helical" evidence="6">
    <location>
        <begin position="139"/>
        <end position="164"/>
    </location>
</feature>
<dbReference type="InterPro" id="IPR018499">
    <property type="entry name" value="Tetraspanin/Peripherin"/>
</dbReference>
<dbReference type="EMBL" id="QXGB01001293">
    <property type="protein sequence ID" value="KAE9193364.1"/>
    <property type="molecule type" value="Genomic_DNA"/>
</dbReference>
<evidence type="ECO:0000313" key="10">
    <source>
        <dbReference type="EMBL" id="KAE9093554.1"/>
    </source>
</evidence>
<evidence type="ECO:0000256" key="2">
    <source>
        <dbReference type="ARBA" id="ARBA00022692"/>
    </source>
</evidence>
<name>A0A6A3ESJ1_9STRA</name>
<feature type="transmembrane region" description="Helical" evidence="6">
    <location>
        <begin position="320"/>
        <end position="346"/>
    </location>
</feature>
<accession>A0A6A3ESJ1</accession>
<evidence type="ECO:0000313" key="23">
    <source>
        <dbReference type="Proteomes" id="UP000486351"/>
    </source>
</evidence>
<dbReference type="EMBL" id="QXFY01001269">
    <property type="protein sequence ID" value="KAE9322702.1"/>
    <property type="molecule type" value="Genomic_DNA"/>
</dbReference>
<evidence type="ECO:0000313" key="17">
    <source>
        <dbReference type="Proteomes" id="UP000433483"/>
    </source>
</evidence>